<evidence type="ECO:0000313" key="1">
    <source>
        <dbReference type="EMBL" id="EKE30267.1"/>
    </source>
</evidence>
<organism evidence="1">
    <name type="scientific">uncultured bacterium</name>
    <name type="common">gcode 4</name>
    <dbReference type="NCBI Taxonomy" id="1234023"/>
    <lineage>
        <taxon>Bacteria</taxon>
        <taxon>environmental samples</taxon>
    </lineage>
</organism>
<protein>
    <submittedName>
        <fullName evidence="1">Uncharacterized protein</fullName>
    </submittedName>
</protein>
<dbReference type="EMBL" id="AMFJ01000016">
    <property type="protein sequence ID" value="EKE30267.1"/>
    <property type="molecule type" value="Genomic_DNA"/>
</dbReference>
<sequence>MADIKKVKDFISSQQSIQFYQKAKDAFLEVLLKMPEEHFDIVTDNMIIMALHEWVLGQMMHFPDIKEWCKIMQLTIPRDMPFEVLKYVIAHEFWHATQWRNWMEWDNDFESQPNEFAKELWFPRTPEIALYINDYWRDPE</sequence>
<proteinExistence type="predicted"/>
<comment type="caution">
    <text evidence="1">The sequence shown here is derived from an EMBL/GenBank/DDBJ whole genome shotgun (WGS) entry which is preliminary data.</text>
</comment>
<reference evidence="1" key="1">
    <citation type="journal article" date="2012" name="Science">
        <title>Fermentation, hydrogen, and sulfur metabolism in multiple uncultivated bacterial phyla.</title>
        <authorList>
            <person name="Wrighton K.C."/>
            <person name="Thomas B.C."/>
            <person name="Sharon I."/>
            <person name="Miller C.S."/>
            <person name="Castelle C.J."/>
            <person name="VerBerkmoes N.C."/>
            <person name="Wilkins M.J."/>
            <person name="Hettich R.L."/>
            <person name="Lipton M.S."/>
            <person name="Williams K.H."/>
            <person name="Long P.E."/>
            <person name="Banfield J.F."/>
        </authorList>
    </citation>
    <scope>NUCLEOTIDE SEQUENCE [LARGE SCALE GENOMIC DNA]</scope>
</reference>
<name>K2G7C8_9BACT</name>
<dbReference type="AlphaFoldDB" id="K2G7C8"/>
<gene>
    <name evidence="1" type="ORF">ACD_2C00016G0018</name>
</gene>
<accession>K2G7C8</accession>